<comment type="caution">
    <text evidence="1">The sequence shown here is derived from an EMBL/GenBank/DDBJ whole genome shotgun (WGS) entry which is preliminary data.</text>
</comment>
<dbReference type="AlphaFoldDB" id="A0A426WWR4"/>
<dbReference type="EMBL" id="AMZH03036286">
    <property type="protein sequence ID" value="RRT31743.1"/>
    <property type="molecule type" value="Genomic_DNA"/>
</dbReference>
<reference evidence="1 2" key="1">
    <citation type="journal article" date="2014" name="Agronomy (Basel)">
        <title>A Draft Genome Sequence for Ensete ventricosum, the Drought-Tolerant Tree Against Hunger.</title>
        <authorList>
            <person name="Harrison J."/>
            <person name="Moore K.A."/>
            <person name="Paszkiewicz K."/>
            <person name="Jones T."/>
            <person name="Grant M."/>
            <person name="Ambacheew D."/>
            <person name="Muzemil S."/>
            <person name="Studholme D.J."/>
        </authorList>
    </citation>
    <scope>NUCLEOTIDE SEQUENCE [LARGE SCALE GENOMIC DNA]</scope>
</reference>
<name>A0A426WWR4_ENSVE</name>
<dbReference type="Proteomes" id="UP000287651">
    <property type="component" value="Unassembled WGS sequence"/>
</dbReference>
<feature type="non-terminal residue" evidence="1">
    <location>
        <position position="1"/>
    </location>
</feature>
<evidence type="ECO:0000313" key="1">
    <source>
        <dbReference type="EMBL" id="RRT31743.1"/>
    </source>
</evidence>
<sequence length="149" mass="15844">CSAPLVASAALLNNCCLCTHGLFWMLRLSLRQLQRAIQARLPCHTRPDTTATSPRTSAAAAPCPPPSTLLAGVHCYLCSSDNLKLSDVVLKMPVFIPLSKSASIVRCVEPSPSVSESLDLILDGAQNLVALIGSIGRKMLAVVDFCWLA</sequence>
<proteinExistence type="predicted"/>
<gene>
    <name evidence="1" type="ORF">B296_00049054</name>
</gene>
<accession>A0A426WWR4</accession>
<organism evidence="1 2">
    <name type="scientific">Ensete ventricosum</name>
    <name type="common">Abyssinian banana</name>
    <name type="synonym">Musa ensete</name>
    <dbReference type="NCBI Taxonomy" id="4639"/>
    <lineage>
        <taxon>Eukaryota</taxon>
        <taxon>Viridiplantae</taxon>
        <taxon>Streptophyta</taxon>
        <taxon>Embryophyta</taxon>
        <taxon>Tracheophyta</taxon>
        <taxon>Spermatophyta</taxon>
        <taxon>Magnoliopsida</taxon>
        <taxon>Liliopsida</taxon>
        <taxon>Zingiberales</taxon>
        <taxon>Musaceae</taxon>
        <taxon>Ensete</taxon>
    </lineage>
</organism>
<protein>
    <submittedName>
        <fullName evidence="1">Uncharacterized protein</fullName>
    </submittedName>
</protein>
<evidence type="ECO:0000313" key="2">
    <source>
        <dbReference type="Proteomes" id="UP000287651"/>
    </source>
</evidence>